<feature type="compositionally biased region" description="Polar residues" evidence="1">
    <location>
        <begin position="292"/>
        <end position="303"/>
    </location>
</feature>
<feature type="compositionally biased region" description="Polar residues" evidence="1">
    <location>
        <begin position="521"/>
        <end position="533"/>
    </location>
</feature>
<gene>
    <name evidence="3" type="ORF">PSALAMII_LOCUS596</name>
</gene>
<sequence>MMAPVTPWIAILAERCLSFYLGRPDDGIQVEDCGSLLTFSFGAIPSKTAIVVTWDQGDSNCRATFTDSQNQIEAVISRESPNVSGEASLCPPSMKGGPRHLVELPEIKLVFTYSASTPELELHIGRFQIHQNAVPKADAPKPKLKKETNLKPLIAQAYRKAQKNPQESGSHHQTGAALNDKPLSRPNSINVSQQSQNASGSQGFHSQAPLHNLHDQSKSHSNTNHVSLGGSAELLAFYANPVSAQGTPVMNKTPGAPQLSPGKGGRQKSPLNDGTEFAVPKRPAVRHPQERITAQSRSGQNVGLLSEKPDATHTIKSRTESVSISINENNGTRGLAGAHTNHTERSATRGPDVDPIYTAERGDKQQPSKKRHREGIGAQPQTTHDKDLCNTDPQNMEISSPSNKRQRTNAEEAAGVANLSTERVSSVSGAQGISSKSGPTDTPMINHWEGMTKIPASEVDIPKDQAELLEQLKWIPQEPGVSALLCHVPPHLLSQWNKIARKRHLMANQPERSPERPVTPTPQGTNPSTVDYSSESEKLSWDDSSREGSPENALPEDTPPRHIVELADTQDSASQTKENDNGDTESGTQNRSPSVRPGFAGSEPVSNTTGEGLFKSPDKLKLNTVRRHERATGNVSSPSLKFSKSLDARLDDQPSTPIQHSPRNQSSSKAMPVASGLQDRQNVDGSDDSADEMEAAVPFALGQSVPLSSQPQHETTSSGSSLPGMAEGRIQVIETPIASTTRLRKKKRASREIRSSQPLPSEDPKTSPSSRIRNTYCSQESQNQSLVFNGANNSSQSDKQRKSPRVSGLGLQTQTSSLKAPSQATPQSSSEIVLDSSKSTRHQRGSSIFHLESEDDASSFPFPNSHPPAISHSNEISQDDPKSQTNINRDSSMPAPPSQPPQAQPSGDNDQTRDDTHSPNAEIVTRRQSYLGQADKSAEAQLIYDNFCNAYPPYSGEFSHFADMCSRLHTTREKGFLKRSFLWDDFIILHLTEYSNYLGRNASQASRTMSYEEYFCATFLRPRYKKRNLTAGGIDVAASQSVIPVISESLPVSTQVTTKGNPNQNQPVESEDANPSFTASLVDKFSELRARSFGHTDIGHSPGPLKPTTARSSILPSEDTDSYDSSESDGSESDSSESDSISIKEEPDDSSMALDASHASQVNQDREMATPTQPGTHVASRVSTKKSTNKGGNDEADIDDMPETDDTHHETASIELGDDTNDRHTSVTRSISPVAAPINNFDTEPQREKKRNWFSSLKNILPPKNILSTNPRWSHDPNTPFKRWAHQDQNVLQEINRRGGTKVLLDERGLICRPTYNRELKDRLNS</sequence>
<feature type="compositionally biased region" description="Polar residues" evidence="1">
    <location>
        <begin position="633"/>
        <end position="642"/>
    </location>
</feature>
<evidence type="ECO:0000313" key="4">
    <source>
        <dbReference type="Proteomes" id="UP001152592"/>
    </source>
</evidence>
<name>A0A9W4N0N7_9EURO</name>
<protein>
    <recommendedName>
        <fullName evidence="5">Telomere replication protein EST3</fullName>
    </recommendedName>
</protein>
<organism evidence="3 4">
    <name type="scientific">Penicillium salamii</name>
    <dbReference type="NCBI Taxonomy" id="1612424"/>
    <lineage>
        <taxon>Eukaryota</taxon>
        <taxon>Fungi</taxon>
        <taxon>Dikarya</taxon>
        <taxon>Ascomycota</taxon>
        <taxon>Pezizomycotina</taxon>
        <taxon>Eurotiomycetes</taxon>
        <taxon>Eurotiomycetidae</taxon>
        <taxon>Eurotiales</taxon>
        <taxon>Aspergillaceae</taxon>
        <taxon>Penicillium</taxon>
    </lineage>
</organism>
<feature type="region of interest" description="Disordered" evidence="1">
    <location>
        <begin position="1094"/>
        <end position="1240"/>
    </location>
</feature>
<keyword evidence="2" id="KW-0732">Signal</keyword>
<feature type="compositionally biased region" description="Polar residues" evidence="1">
    <location>
        <begin position="705"/>
        <end position="721"/>
    </location>
</feature>
<feature type="region of interest" description="Disordered" evidence="1">
    <location>
        <begin position="248"/>
        <end position="305"/>
    </location>
</feature>
<accession>A0A9W4N0N7</accession>
<feature type="compositionally biased region" description="Polar residues" evidence="1">
    <location>
        <begin position="653"/>
        <end position="669"/>
    </location>
</feature>
<evidence type="ECO:0000256" key="2">
    <source>
        <dbReference type="SAM" id="SignalP"/>
    </source>
</evidence>
<feature type="region of interest" description="Disordered" evidence="1">
    <location>
        <begin position="159"/>
        <end position="227"/>
    </location>
</feature>
<feature type="region of interest" description="Disordered" evidence="1">
    <location>
        <begin position="328"/>
        <end position="442"/>
    </location>
</feature>
<feature type="compositionally biased region" description="Low complexity" evidence="1">
    <location>
        <begin position="192"/>
        <end position="203"/>
    </location>
</feature>
<feature type="region of interest" description="Disordered" evidence="1">
    <location>
        <begin position="508"/>
        <end position="921"/>
    </location>
</feature>
<evidence type="ECO:0000256" key="1">
    <source>
        <dbReference type="SAM" id="MobiDB-lite"/>
    </source>
</evidence>
<feature type="compositionally biased region" description="Polar residues" evidence="1">
    <location>
        <begin position="584"/>
        <end position="593"/>
    </location>
</feature>
<evidence type="ECO:0008006" key="5">
    <source>
        <dbReference type="Google" id="ProtNLM"/>
    </source>
</evidence>
<feature type="compositionally biased region" description="Pro residues" evidence="1">
    <location>
        <begin position="894"/>
        <end position="903"/>
    </location>
</feature>
<feature type="compositionally biased region" description="Polar residues" evidence="1">
    <location>
        <begin position="1170"/>
        <end position="1182"/>
    </location>
</feature>
<feature type="chain" id="PRO_5040994267" description="Telomere replication protein EST3" evidence="2">
    <location>
        <begin position="19"/>
        <end position="1326"/>
    </location>
</feature>
<dbReference type="EMBL" id="CAJVPD010000022">
    <property type="protein sequence ID" value="CAG8245448.1"/>
    <property type="molecule type" value="Genomic_DNA"/>
</dbReference>
<feature type="compositionally biased region" description="Polar residues" evidence="1">
    <location>
        <begin position="418"/>
        <end position="440"/>
    </location>
</feature>
<feature type="compositionally biased region" description="Polar residues" evidence="1">
    <location>
        <begin position="766"/>
        <end position="797"/>
    </location>
</feature>
<feature type="compositionally biased region" description="Acidic residues" evidence="1">
    <location>
        <begin position="685"/>
        <end position="694"/>
    </location>
</feature>
<dbReference type="OrthoDB" id="10071681at2759"/>
<evidence type="ECO:0000313" key="3">
    <source>
        <dbReference type="EMBL" id="CAG8245448.1"/>
    </source>
</evidence>
<feature type="compositionally biased region" description="Acidic residues" evidence="1">
    <location>
        <begin position="1194"/>
        <end position="1204"/>
    </location>
</feature>
<proteinExistence type="predicted"/>
<feature type="compositionally biased region" description="Polar residues" evidence="1">
    <location>
        <begin position="163"/>
        <end position="173"/>
    </location>
</feature>
<feature type="region of interest" description="Disordered" evidence="1">
    <location>
        <begin position="1053"/>
        <end position="1075"/>
    </location>
</feature>
<feature type="signal peptide" evidence="2">
    <location>
        <begin position="1"/>
        <end position="18"/>
    </location>
</feature>
<reference evidence="3" key="1">
    <citation type="submission" date="2021-07" db="EMBL/GenBank/DDBJ databases">
        <authorList>
            <person name="Branca A.L. A."/>
        </authorList>
    </citation>
    <scope>NUCLEOTIDE SEQUENCE</scope>
</reference>
<feature type="compositionally biased region" description="Acidic residues" evidence="1">
    <location>
        <begin position="1118"/>
        <end position="1137"/>
    </location>
</feature>
<feature type="compositionally biased region" description="Basic and acidic residues" evidence="1">
    <location>
        <begin position="535"/>
        <end position="549"/>
    </location>
</feature>
<dbReference type="Proteomes" id="UP001152592">
    <property type="component" value="Unassembled WGS sequence"/>
</dbReference>
<comment type="caution">
    <text evidence="3">The sequence shown here is derived from an EMBL/GenBank/DDBJ whole genome shotgun (WGS) entry which is preliminary data.</text>
</comment>
<feature type="compositionally biased region" description="Polar residues" evidence="1">
    <location>
        <begin position="810"/>
        <end position="831"/>
    </location>
</feature>
<feature type="compositionally biased region" description="Polar residues" evidence="1">
    <location>
        <begin position="391"/>
        <end position="403"/>
    </location>
</feature>